<evidence type="ECO:0000313" key="11">
    <source>
        <dbReference type="Proteomes" id="UP000035036"/>
    </source>
</evidence>
<accession>A0A0B5FNP1</accession>
<evidence type="ECO:0000256" key="5">
    <source>
        <dbReference type="ARBA" id="ARBA00022989"/>
    </source>
</evidence>
<sequence length="391" mass="42690">MVHHYLPIFLIVLGAAIVPFIARRMRVPSAALEIVYGLLLFNFVLHERPNWFPLFRELGLVYLMFIAGMELDLRSLWRGGRAGWYVLVSVVSFTLTPLLFVALGLPFFLGVSVAMISAGIVVPVLKETGLMKTPLGQNIMGVVLTGELLSIMVLALIDAYHKHGMTWLAATELLKLTLVFALAVVVLKAMRLLAWWYPSRVQKVMESEDPVEEGVRIVVTVAFAGGLLAIFVGAEAILGSFLMGVVFTFVFRNKGRFEEKINALGFGFLIPFFFIGVGSDLTLEVLTSWDTVLLAVFLTLAVLVSNLSPLLVARPLGLTMREATAMAILLSAPLTMIVVAGTMGERIGVLAPEMTGPLVLTALLASILYPSLFRPLAQKVVSEDQNENGSK</sequence>
<dbReference type="Pfam" id="PF00999">
    <property type="entry name" value="Na_H_Exchanger"/>
    <property type="match status" value="1"/>
</dbReference>
<dbReference type="AlphaFoldDB" id="A0A0B5FNP1"/>
<evidence type="ECO:0000256" key="6">
    <source>
        <dbReference type="ARBA" id="ARBA00023065"/>
    </source>
</evidence>
<dbReference type="PANTHER" id="PTHR43562">
    <property type="entry name" value="NAPA-TYPE SODIUM/HYDROGEN ANTIPORTER"/>
    <property type="match status" value="1"/>
</dbReference>
<feature type="transmembrane region" description="Helical" evidence="8">
    <location>
        <begin position="349"/>
        <end position="369"/>
    </location>
</feature>
<evidence type="ECO:0000313" key="10">
    <source>
        <dbReference type="EMBL" id="AJF05640.1"/>
    </source>
</evidence>
<keyword evidence="7 8" id="KW-0472">Membrane</keyword>
<proteinExistence type="predicted"/>
<gene>
    <name evidence="10" type="ORF">GSUB_02370</name>
</gene>
<feature type="transmembrane region" description="Helical" evidence="8">
    <location>
        <begin position="324"/>
        <end position="343"/>
    </location>
</feature>
<comment type="subcellular location">
    <subcellularLocation>
        <location evidence="1">Membrane</location>
        <topology evidence="1">Multi-pass membrane protein</topology>
    </subcellularLocation>
</comment>
<keyword evidence="6" id="KW-0406">Ion transport</keyword>
<evidence type="ECO:0000256" key="2">
    <source>
        <dbReference type="ARBA" id="ARBA00022448"/>
    </source>
</evidence>
<dbReference type="PANTHER" id="PTHR43562:SF1">
    <property type="entry name" value="NA(+)_H(+) ANTIPORTER YJBQ-RELATED"/>
    <property type="match status" value="1"/>
</dbReference>
<evidence type="ECO:0000256" key="8">
    <source>
        <dbReference type="SAM" id="Phobius"/>
    </source>
</evidence>
<evidence type="ECO:0000256" key="7">
    <source>
        <dbReference type="ARBA" id="ARBA00023136"/>
    </source>
</evidence>
<dbReference type="STRING" id="483547.GSUB_02370"/>
<dbReference type="Proteomes" id="UP000035036">
    <property type="component" value="Chromosome"/>
</dbReference>
<feature type="domain" description="Cation/H+ exchanger transmembrane" evidence="9">
    <location>
        <begin position="13"/>
        <end position="378"/>
    </location>
</feature>
<dbReference type="InterPro" id="IPR006153">
    <property type="entry name" value="Cation/H_exchanger_TM"/>
</dbReference>
<dbReference type="GO" id="GO:1902600">
    <property type="term" value="P:proton transmembrane transport"/>
    <property type="evidence" value="ECO:0007669"/>
    <property type="project" value="InterPro"/>
</dbReference>
<dbReference type="GO" id="GO:0015297">
    <property type="term" value="F:antiporter activity"/>
    <property type="evidence" value="ECO:0007669"/>
    <property type="project" value="UniProtKB-KW"/>
</dbReference>
<dbReference type="InterPro" id="IPR038770">
    <property type="entry name" value="Na+/solute_symporter_sf"/>
</dbReference>
<dbReference type="GO" id="GO:0016020">
    <property type="term" value="C:membrane"/>
    <property type="evidence" value="ECO:0007669"/>
    <property type="project" value="UniProtKB-SubCell"/>
</dbReference>
<protein>
    <recommendedName>
        <fullName evidence="9">Cation/H+ exchanger transmembrane domain-containing protein</fullName>
    </recommendedName>
</protein>
<dbReference type="KEGG" id="gsb:GSUB_02370"/>
<evidence type="ECO:0000259" key="9">
    <source>
        <dbReference type="Pfam" id="PF00999"/>
    </source>
</evidence>
<keyword evidence="5 8" id="KW-1133">Transmembrane helix</keyword>
<organism evidence="10 11">
    <name type="scientific">Geoalkalibacter subterraneus</name>
    <dbReference type="NCBI Taxonomy" id="483547"/>
    <lineage>
        <taxon>Bacteria</taxon>
        <taxon>Pseudomonadati</taxon>
        <taxon>Thermodesulfobacteriota</taxon>
        <taxon>Desulfuromonadia</taxon>
        <taxon>Desulfuromonadales</taxon>
        <taxon>Geoalkalibacteraceae</taxon>
        <taxon>Geoalkalibacter</taxon>
    </lineage>
</organism>
<feature type="transmembrane region" description="Helical" evidence="8">
    <location>
        <begin position="217"/>
        <end position="249"/>
    </location>
</feature>
<evidence type="ECO:0000256" key="3">
    <source>
        <dbReference type="ARBA" id="ARBA00022449"/>
    </source>
</evidence>
<evidence type="ECO:0000256" key="1">
    <source>
        <dbReference type="ARBA" id="ARBA00004141"/>
    </source>
</evidence>
<feature type="transmembrane region" description="Helical" evidence="8">
    <location>
        <begin position="85"/>
        <end position="118"/>
    </location>
</feature>
<keyword evidence="2" id="KW-0813">Transport</keyword>
<feature type="transmembrane region" description="Helical" evidence="8">
    <location>
        <begin position="138"/>
        <end position="161"/>
    </location>
</feature>
<keyword evidence="4 8" id="KW-0812">Transmembrane</keyword>
<name>A0A0B5FNP1_9BACT</name>
<feature type="transmembrane region" description="Helical" evidence="8">
    <location>
        <begin position="291"/>
        <end position="312"/>
    </location>
</feature>
<feature type="transmembrane region" description="Helical" evidence="8">
    <location>
        <begin position="29"/>
        <end position="45"/>
    </location>
</feature>
<keyword evidence="11" id="KW-1185">Reference proteome</keyword>
<dbReference type="Gene3D" id="1.20.1530.20">
    <property type="match status" value="1"/>
</dbReference>
<reference evidence="10 11" key="1">
    <citation type="journal article" date="2015" name="Genome Announc.">
        <title>Genomes of Geoalkalibacter ferrihydriticus Z-0531T and Geoalkalibacter subterraneus Red1T, Two Haloalkaliphilic Metal-Reducing Deltaproteobacteria.</title>
        <authorList>
            <person name="Badalamenti J.P."/>
            <person name="Krajmalnik-Brown R."/>
            <person name="Torres C.I."/>
            <person name="Bond D.R."/>
        </authorList>
    </citation>
    <scope>NUCLEOTIDE SEQUENCE [LARGE SCALE GENOMIC DNA]</scope>
    <source>
        <strain evidence="10 11">Red1</strain>
    </source>
</reference>
<feature type="transmembrane region" description="Helical" evidence="8">
    <location>
        <begin position="6"/>
        <end position="22"/>
    </location>
</feature>
<feature type="transmembrane region" description="Helical" evidence="8">
    <location>
        <begin position="173"/>
        <end position="197"/>
    </location>
</feature>
<keyword evidence="3" id="KW-0050">Antiport</keyword>
<evidence type="ECO:0000256" key="4">
    <source>
        <dbReference type="ARBA" id="ARBA00022692"/>
    </source>
</evidence>
<dbReference type="EMBL" id="CP010311">
    <property type="protein sequence ID" value="AJF05640.1"/>
    <property type="molecule type" value="Genomic_DNA"/>
</dbReference>
<dbReference type="HOGENOM" id="CLU_005126_7_1_7"/>
<dbReference type="RefSeq" id="WP_040199022.1">
    <property type="nucleotide sequence ID" value="NZ_CP010311.1"/>
</dbReference>
<dbReference type="OrthoDB" id="9793589at2"/>
<feature type="transmembrane region" description="Helical" evidence="8">
    <location>
        <begin position="261"/>
        <end position="279"/>
    </location>
</feature>